<keyword evidence="5" id="KW-1185">Reference proteome</keyword>
<organism evidence="4 5">
    <name type="scientific">Hericium alpestre</name>
    <dbReference type="NCBI Taxonomy" id="135208"/>
    <lineage>
        <taxon>Eukaryota</taxon>
        <taxon>Fungi</taxon>
        <taxon>Dikarya</taxon>
        <taxon>Basidiomycota</taxon>
        <taxon>Agaricomycotina</taxon>
        <taxon>Agaricomycetes</taxon>
        <taxon>Russulales</taxon>
        <taxon>Hericiaceae</taxon>
        <taxon>Hericium</taxon>
    </lineage>
</organism>
<dbReference type="STRING" id="135208.A0A4Y9ZH42"/>
<dbReference type="Pfam" id="PF05769">
    <property type="entry name" value="SIKE"/>
    <property type="match status" value="1"/>
</dbReference>
<name>A0A4Y9ZH42_9AGAM</name>
<evidence type="ECO:0000256" key="2">
    <source>
        <dbReference type="ARBA" id="ARBA00023054"/>
    </source>
</evidence>
<dbReference type="OrthoDB" id="21214at2759"/>
<evidence type="ECO:0000256" key="1">
    <source>
        <dbReference type="ARBA" id="ARBA00005537"/>
    </source>
</evidence>
<keyword evidence="2 3" id="KW-0175">Coiled coil</keyword>
<dbReference type="EMBL" id="SFCI01003304">
    <property type="protein sequence ID" value="TFY73098.1"/>
    <property type="molecule type" value="Genomic_DNA"/>
</dbReference>
<feature type="coiled-coil region" evidence="3">
    <location>
        <begin position="61"/>
        <end position="110"/>
    </location>
</feature>
<dbReference type="PANTHER" id="PTHR39472">
    <property type="entry name" value="EXPRESSED PROTEIN"/>
    <property type="match status" value="1"/>
</dbReference>
<dbReference type="Proteomes" id="UP000298061">
    <property type="component" value="Unassembled WGS sequence"/>
</dbReference>
<reference evidence="4 5" key="1">
    <citation type="submission" date="2019-02" db="EMBL/GenBank/DDBJ databases">
        <title>Genome sequencing of the rare red list fungi Hericium alpestre (H. flagellum).</title>
        <authorList>
            <person name="Buettner E."/>
            <person name="Kellner H."/>
        </authorList>
    </citation>
    <scope>NUCLEOTIDE SEQUENCE [LARGE SCALE GENOMIC DNA]</scope>
    <source>
        <strain evidence="4 5">DSM 108284</strain>
    </source>
</reference>
<evidence type="ECO:0000313" key="4">
    <source>
        <dbReference type="EMBL" id="TFY73098.1"/>
    </source>
</evidence>
<comment type="similarity">
    <text evidence="1">Belongs to the SIKE family.</text>
</comment>
<evidence type="ECO:0000313" key="5">
    <source>
        <dbReference type="Proteomes" id="UP000298061"/>
    </source>
</evidence>
<sequence>MAIMDNAGEQDMTRFWQMLTELAEQTNQHKSFTATLHAQAGGVKKSAFDSQTGFVLRRFNMDKTKEEYDAELERMNAAMAAENQNLQYDNKQLNALIKEYETTLETVMNQFRHRAV</sequence>
<evidence type="ECO:0000256" key="3">
    <source>
        <dbReference type="SAM" id="Coils"/>
    </source>
</evidence>
<comment type="caution">
    <text evidence="4">The sequence shown here is derived from an EMBL/GenBank/DDBJ whole genome shotgun (WGS) entry which is preliminary data.</text>
</comment>
<gene>
    <name evidence="4" type="ORF">EWM64_g10914</name>
</gene>
<dbReference type="PANTHER" id="PTHR39472:SF1">
    <property type="entry name" value="EXPRESSED PROTEIN"/>
    <property type="match status" value="1"/>
</dbReference>
<accession>A0A4Y9ZH42</accession>
<dbReference type="AlphaFoldDB" id="A0A4Y9ZH42"/>
<dbReference type="InterPro" id="IPR008555">
    <property type="entry name" value="SIKE"/>
</dbReference>
<protein>
    <submittedName>
        <fullName evidence="4">Uncharacterized protein</fullName>
    </submittedName>
</protein>
<proteinExistence type="inferred from homology"/>